<protein>
    <submittedName>
        <fullName evidence="1">Uncharacterized protein</fullName>
    </submittedName>
</protein>
<sequence>MSKKCPFCGAQMEKFGTFKDLAKGVKVPLIGDLSNLLKEDIAEVEVWYCQSCGFIALFRAQNQ</sequence>
<dbReference type="KEGG" id="ipc:IPA_03470"/>
<reference evidence="1" key="1">
    <citation type="submission" date="2013-11" db="EMBL/GenBank/DDBJ databases">
        <title>Comparative genomics of Ignicoccus.</title>
        <authorList>
            <person name="Podar M."/>
        </authorList>
    </citation>
    <scope>NUCLEOTIDE SEQUENCE</scope>
    <source>
        <strain evidence="1">DSM 13166</strain>
    </source>
</reference>
<dbReference type="AlphaFoldDB" id="A0A977KBY9"/>
<evidence type="ECO:0000313" key="2">
    <source>
        <dbReference type="Proteomes" id="UP001063698"/>
    </source>
</evidence>
<evidence type="ECO:0000313" key="1">
    <source>
        <dbReference type="EMBL" id="UXD22318.1"/>
    </source>
</evidence>
<gene>
    <name evidence="1" type="ORF">IPA_03470</name>
</gene>
<dbReference type="Proteomes" id="UP001063698">
    <property type="component" value="Chromosome"/>
</dbReference>
<keyword evidence="2" id="KW-1185">Reference proteome</keyword>
<accession>A0A977KBY9</accession>
<organism evidence="1 2">
    <name type="scientific">Ignicoccus pacificus DSM 13166</name>
    <dbReference type="NCBI Taxonomy" id="940294"/>
    <lineage>
        <taxon>Archaea</taxon>
        <taxon>Thermoproteota</taxon>
        <taxon>Thermoprotei</taxon>
        <taxon>Desulfurococcales</taxon>
        <taxon>Desulfurococcaceae</taxon>
        <taxon>Ignicoccus</taxon>
    </lineage>
</organism>
<proteinExistence type="predicted"/>
<name>A0A977KBY9_9CREN</name>
<dbReference type="EMBL" id="CP006868">
    <property type="protein sequence ID" value="UXD22318.1"/>
    <property type="molecule type" value="Genomic_DNA"/>
</dbReference>